<dbReference type="Gene3D" id="1.10.1220.10">
    <property type="entry name" value="Met repressor-like"/>
    <property type="match status" value="1"/>
</dbReference>
<dbReference type="InterPro" id="IPR013321">
    <property type="entry name" value="Arc_rbn_hlx_hlx"/>
</dbReference>
<organism evidence="2 3">
    <name type="scientific">Methylobacterium isbiliense</name>
    <dbReference type="NCBI Taxonomy" id="315478"/>
    <lineage>
        <taxon>Bacteria</taxon>
        <taxon>Pseudomonadati</taxon>
        <taxon>Pseudomonadota</taxon>
        <taxon>Alphaproteobacteria</taxon>
        <taxon>Hyphomicrobiales</taxon>
        <taxon>Methylobacteriaceae</taxon>
        <taxon>Methylobacterium</taxon>
    </lineage>
</organism>
<reference evidence="2" key="1">
    <citation type="journal article" date="2021" name="Front. Microbiol.">
        <title>Comprehensive Comparative Genomics and Phenotyping of Methylobacterium Species.</title>
        <authorList>
            <person name="Alessa O."/>
            <person name="Ogura Y."/>
            <person name="Fujitani Y."/>
            <person name="Takami H."/>
            <person name="Hayashi T."/>
            <person name="Sahin N."/>
            <person name="Tani A."/>
        </authorList>
    </citation>
    <scope>NUCLEOTIDE SEQUENCE</scope>
    <source>
        <strain evidence="2">DSM 17168</strain>
    </source>
</reference>
<dbReference type="EMBL" id="BPQQ01000128">
    <property type="protein sequence ID" value="GJE04528.1"/>
    <property type="molecule type" value="Genomic_DNA"/>
</dbReference>
<reference evidence="2" key="2">
    <citation type="submission" date="2021-08" db="EMBL/GenBank/DDBJ databases">
        <authorList>
            <person name="Tani A."/>
            <person name="Ola A."/>
            <person name="Ogura Y."/>
            <person name="Katsura K."/>
            <person name="Hayashi T."/>
        </authorList>
    </citation>
    <scope>NUCLEOTIDE SEQUENCE</scope>
    <source>
        <strain evidence="2">DSM 17168</strain>
    </source>
</reference>
<evidence type="ECO:0000313" key="3">
    <source>
        <dbReference type="Proteomes" id="UP001055153"/>
    </source>
</evidence>
<dbReference type="Proteomes" id="UP001055153">
    <property type="component" value="Unassembled WGS sequence"/>
</dbReference>
<dbReference type="SUPFAM" id="SSF47598">
    <property type="entry name" value="Ribbon-helix-helix"/>
    <property type="match status" value="1"/>
</dbReference>
<evidence type="ECO:0000259" key="1">
    <source>
        <dbReference type="Pfam" id="PF22513"/>
    </source>
</evidence>
<dbReference type="InterPro" id="IPR053853">
    <property type="entry name" value="FitA-like_RHH"/>
</dbReference>
<dbReference type="Pfam" id="PF22513">
    <property type="entry name" value="FitA-like_RHH"/>
    <property type="match status" value="1"/>
</dbReference>
<name>A0ABQ4SQ27_9HYPH</name>
<evidence type="ECO:0000313" key="2">
    <source>
        <dbReference type="EMBL" id="GJE04528.1"/>
    </source>
</evidence>
<accession>A0ABQ4SQ27</accession>
<protein>
    <recommendedName>
        <fullName evidence="1">Antitoxin FitA-like ribbon-helix-helix domain-containing protein</fullName>
    </recommendedName>
</protein>
<dbReference type="RefSeq" id="WP_238241901.1">
    <property type="nucleotide sequence ID" value="NZ_BPQQ01000128.1"/>
</dbReference>
<gene>
    <name evidence="2" type="ORF">GMJLKIPL_6492</name>
</gene>
<proteinExistence type="predicted"/>
<keyword evidence="3" id="KW-1185">Reference proteome</keyword>
<sequence length="83" mass="9349">MAQILVRDIEDDVKKRLQRRAARHGRSMEAEVRDILRDVVKEEERPGGGLGTEIAALFSGIGLQEGEEIPELRGYTVKSPFEE</sequence>
<dbReference type="InterPro" id="IPR010985">
    <property type="entry name" value="Ribbon_hlx_hlx"/>
</dbReference>
<comment type="caution">
    <text evidence="2">The sequence shown here is derived from an EMBL/GenBank/DDBJ whole genome shotgun (WGS) entry which is preliminary data.</text>
</comment>
<feature type="domain" description="Antitoxin FitA-like ribbon-helix-helix" evidence="1">
    <location>
        <begin position="2"/>
        <end position="40"/>
    </location>
</feature>